<protein>
    <submittedName>
        <fullName evidence="1">Uncharacterized protein</fullName>
    </submittedName>
</protein>
<dbReference type="AlphaFoldDB" id="A0A3M7QHZ2"/>
<dbReference type="Proteomes" id="UP000276133">
    <property type="component" value="Unassembled WGS sequence"/>
</dbReference>
<sequence>MTTENIGLNWFNIEISEIGLVHPSPLIACKYLKGSNDDDISDVDNSDIGSLFGSLIGSRSNSEVDPNEFKIIYKTSLT</sequence>
<comment type="caution">
    <text evidence="1">The sequence shown here is derived from an EMBL/GenBank/DDBJ whole genome shotgun (WGS) entry which is preliminary data.</text>
</comment>
<evidence type="ECO:0000313" key="2">
    <source>
        <dbReference type="Proteomes" id="UP000276133"/>
    </source>
</evidence>
<organism evidence="1 2">
    <name type="scientific">Brachionus plicatilis</name>
    <name type="common">Marine rotifer</name>
    <name type="synonym">Brachionus muelleri</name>
    <dbReference type="NCBI Taxonomy" id="10195"/>
    <lineage>
        <taxon>Eukaryota</taxon>
        <taxon>Metazoa</taxon>
        <taxon>Spiralia</taxon>
        <taxon>Gnathifera</taxon>
        <taxon>Rotifera</taxon>
        <taxon>Eurotatoria</taxon>
        <taxon>Monogononta</taxon>
        <taxon>Pseudotrocha</taxon>
        <taxon>Ploima</taxon>
        <taxon>Brachionidae</taxon>
        <taxon>Brachionus</taxon>
    </lineage>
</organism>
<evidence type="ECO:0000313" key="1">
    <source>
        <dbReference type="EMBL" id="RNA11067.1"/>
    </source>
</evidence>
<name>A0A3M7QHZ2_BRAPC</name>
<dbReference type="EMBL" id="REGN01006052">
    <property type="protein sequence ID" value="RNA11067.1"/>
    <property type="molecule type" value="Genomic_DNA"/>
</dbReference>
<keyword evidence="2" id="KW-1185">Reference proteome</keyword>
<proteinExistence type="predicted"/>
<reference evidence="1 2" key="1">
    <citation type="journal article" date="2018" name="Sci. Rep.">
        <title>Genomic signatures of local adaptation to the degree of environmental predictability in rotifers.</title>
        <authorList>
            <person name="Franch-Gras L."/>
            <person name="Hahn C."/>
            <person name="Garcia-Roger E.M."/>
            <person name="Carmona M.J."/>
            <person name="Serra M."/>
            <person name="Gomez A."/>
        </authorList>
    </citation>
    <scope>NUCLEOTIDE SEQUENCE [LARGE SCALE GENOMIC DNA]</scope>
    <source>
        <strain evidence="1">HYR1</strain>
    </source>
</reference>
<accession>A0A3M7QHZ2</accession>
<gene>
    <name evidence="1" type="ORF">BpHYR1_035552</name>
</gene>